<dbReference type="AlphaFoldDB" id="A0A518JM76"/>
<protein>
    <submittedName>
        <fullName evidence="1">Uncharacterized protein</fullName>
    </submittedName>
</protein>
<dbReference type="OrthoDB" id="247927at2"/>
<proteinExistence type="predicted"/>
<sequence length="407" mass="45927">MRSIAIVIATTCVAVFGSVVHAEEKSAFRTDENSDESLPWFQPVPGQFPPENSAHYISGELIGVDFPERKLTLRVDRDDSQPRALMDYPVDATMLPYGSVYYNGAPAALQDIPLGTHLHGWFYERPEGEEKHWTLRNGKPHNVNDQRASPEVDFTRCLRVEDDFSYYARQNQVWKIDQVDLEKNKLTATLQQEDRSIGDPKLFDLTSSTVVYRGDGFGTLQSIEPGQTVQLNVTWATLYGPGRVFHIWLDEESRTLASERQLQRHRNHVRERGVPGWVDAVDDKEQIVTITFFDGIDLTLFEDFGIIVPEPLGWPTSGGAKDDLAPKGTIAVARECLMTYDPVNDRKGGNILATNRVPIRPGCSGVQIQVQCGMLLEGYRPTKIVRFFPASWPVIAIPREEQFHGRE</sequence>
<organism evidence="1 2">
    <name type="scientific">Rosistilla carotiformis</name>
    <dbReference type="NCBI Taxonomy" id="2528017"/>
    <lineage>
        <taxon>Bacteria</taxon>
        <taxon>Pseudomonadati</taxon>
        <taxon>Planctomycetota</taxon>
        <taxon>Planctomycetia</taxon>
        <taxon>Pirellulales</taxon>
        <taxon>Pirellulaceae</taxon>
        <taxon>Rosistilla</taxon>
    </lineage>
</organism>
<name>A0A518JM76_9BACT</name>
<dbReference type="KEGG" id="rcf:Poly24_03420"/>
<evidence type="ECO:0000313" key="1">
    <source>
        <dbReference type="EMBL" id="QDV66655.1"/>
    </source>
</evidence>
<gene>
    <name evidence="1" type="ORF">Poly24_03420</name>
</gene>
<keyword evidence="2" id="KW-1185">Reference proteome</keyword>
<evidence type="ECO:0000313" key="2">
    <source>
        <dbReference type="Proteomes" id="UP000315082"/>
    </source>
</evidence>
<reference evidence="1 2" key="1">
    <citation type="submission" date="2019-02" db="EMBL/GenBank/DDBJ databases">
        <title>Deep-cultivation of Planctomycetes and their phenomic and genomic characterization uncovers novel biology.</title>
        <authorList>
            <person name="Wiegand S."/>
            <person name="Jogler M."/>
            <person name="Boedeker C."/>
            <person name="Pinto D."/>
            <person name="Vollmers J."/>
            <person name="Rivas-Marin E."/>
            <person name="Kohn T."/>
            <person name="Peeters S.H."/>
            <person name="Heuer A."/>
            <person name="Rast P."/>
            <person name="Oberbeckmann S."/>
            <person name="Bunk B."/>
            <person name="Jeske O."/>
            <person name="Meyerdierks A."/>
            <person name="Storesund J.E."/>
            <person name="Kallscheuer N."/>
            <person name="Luecker S."/>
            <person name="Lage O.M."/>
            <person name="Pohl T."/>
            <person name="Merkel B.J."/>
            <person name="Hornburger P."/>
            <person name="Mueller R.-W."/>
            <person name="Bruemmer F."/>
            <person name="Labrenz M."/>
            <person name="Spormann A.M."/>
            <person name="Op den Camp H."/>
            <person name="Overmann J."/>
            <person name="Amann R."/>
            <person name="Jetten M.S.M."/>
            <person name="Mascher T."/>
            <person name="Medema M.H."/>
            <person name="Devos D.P."/>
            <person name="Kaster A.-K."/>
            <person name="Ovreas L."/>
            <person name="Rohde M."/>
            <person name="Galperin M.Y."/>
            <person name="Jogler C."/>
        </authorList>
    </citation>
    <scope>NUCLEOTIDE SEQUENCE [LARGE SCALE GENOMIC DNA]</scope>
    <source>
        <strain evidence="1 2">Poly24</strain>
    </source>
</reference>
<dbReference type="EMBL" id="CP036348">
    <property type="protein sequence ID" value="QDV66655.1"/>
    <property type="molecule type" value="Genomic_DNA"/>
</dbReference>
<accession>A0A518JM76</accession>
<dbReference type="RefSeq" id="WP_145089561.1">
    <property type="nucleotide sequence ID" value="NZ_CP036348.1"/>
</dbReference>
<dbReference type="Proteomes" id="UP000315082">
    <property type="component" value="Chromosome"/>
</dbReference>